<dbReference type="Pfam" id="PF08869">
    <property type="entry name" value="XisI"/>
    <property type="match status" value="1"/>
</dbReference>
<keyword evidence="2" id="KW-1185">Reference proteome</keyword>
<name>A0ABV4WYE7_9CYAN</name>
<gene>
    <name evidence="1" type="ORF">ACE1CC_01410</name>
</gene>
<evidence type="ECO:0000313" key="2">
    <source>
        <dbReference type="Proteomes" id="UP001576774"/>
    </source>
</evidence>
<comment type="caution">
    <text evidence="1">The sequence shown here is derived from an EMBL/GenBank/DDBJ whole genome shotgun (WGS) entry which is preliminary data.</text>
</comment>
<dbReference type="Gene3D" id="3.30.310.110">
    <property type="entry name" value="XisI-like"/>
    <property type="match status" value="1"/>
</dbReference>
<protein>
    <submittedName>
        <fullName evidence="1">XisI protein</fullName>
    </submittedName>
</protein>
<dbReference type="Proteomes" id="UP001576774">
    <property type="component" value="Unassembled WGS sequence"/>
</dbReference>
<dbReference type="EMBL" id="JBHFNQ010000013">
    <property type="protein sequence ID" value="MFB2875529.1"/>
    <property type="molecule type" value="Genomic_DNA"/>
</dbReference>
<reference evidence="1 2" key="1">
    <citation type="submission" date="2024-09" db="EMBL/GenBank/DDBJ databases">
        <title>Floridaenema gen nov. (Aerosakkonemataceae, Aerosakkonematales ord. nov., Cyanobacteria) from benthic tropical and subtropical fresh waters, with the description of four new species.</title>
        <authorList>
            <person name="Moretto J.A."/>
            <person name="Berthold D.E."/>
            <person name="Lefler F.W."/>
            <person name="Huang I.-S."/>
            <person name="Laughinghouse H. IV."/>
        </authorList>
    </citation>
    <scope>NUCLEOTIDE SEQUENCE [LARGE SCALE GENOMIC DNA]</scope>
    <source>
        <strain evidence="1 2">BLCC-F46</strain>
    </source>
</reference>
<dbReference type="InterPro" id="IPR035943">
    <property type="entry name" value="XisI-like_sf"/>
</dbReference>
<dbReference type="InterPro" id="IPR014968">
    <property type="entry name" value="XisI"/>
</dbReference>
<evidence type="ECO:0000313" key="1">
    <source>
        <dbReference type="EMBL" id="MFB2875529.1"/>
    </source>
</evidence>
<sequence>MDTLDKYRQIIETILQEYTTIPYRYGDVKDELIISRNQCRYLVITMGWEAEKRVHGCLIHIDIIDHKIWIQRDGTEDGIANDLVAAGIPKEEIVLAFHPPEIRQYTGYAIA</sequence>
<accession>A0ABV4WYE7</accession>
<dbReference type="CDD" id="cd16382">
    <property type="entry name" value="XisI-like"/>
    <property type="match status" value="1"/>
</dbReference>
<organism evidence="1 2">
    <name type="scientific">Floridaenema aerugineum BLCC-F46</name>
    <dbReference type="NCBI Taxonomy" id="3153654"/>
    <lineage>
        <taxon>Bacteria</taxon>
        <taxon>Bacillati</taxon>
        <taxon>Cyanobacteriota</taxon>
        <taxon>Cyanophyceae</taxon>
        <taxon>Oscillatoriophycideae</taxon>
        <taxon>Aerosakkonematales</taxon>
        <taxon>Aerosakkonemataceae</taxon>
        <taxon>Floridanema</taxon>
        <taxon>Floridanema aerugineum</taxon>
    </lineage>
</organism>
<dbReference type="RefSeq" id="WP_413268689.1">
    <property type="nucleotide sequence ID" value="NZ_JBHFNQ010000013.1"/>
</dbReference>
<proteinExistence type="predicted"/>
<dbReference type="SUPFAM" id="SSF143847">
    <property type="entry name" value="XisI-like"/>
    <property type="match status" value="1"/>
</dbReference>